<feature type="transmembrane region" description="Helical" evidence="1">
    <location>
        <begin position="122"/>
        <end position="141"/>
    </location>
</feature>
<evidence type="ECO:0000313" key="3">
    <source>
        <dbReference type="Proteomes" id="UP001642483"/>
    </source>
</evidence>
<sequence length="264" mass="31033">MGRLSIVTLQIVVWMLYHLFVINVIAPLLCKLKLKRFDDYNEELKKESQLRFASLLYVVKTACGATVLLILPGDDTYKLYNLWGYTNLTRCFLLMTICYCFADILMQLIWKVKRKPWQNLHHVYIITLGGFVILVNEILLSSSSFKLMADVFIPFLELLALQELRMNDNKTFRRSIMTYFAAYTIFVILFIPIHYYQFYVRERYSETRKLDEVSLIYCMVGGIALDLASFYSFLIISHIYWKGASKKEEVVQKENGDNPQKKDK</sequence>
<dbReference type="EMBL" id="CAWYQH010000103">
    <property type="protein sequence ID" value="CAK8686956.1"/>
    <property type="molecule type" value="Genomic_DNA"/>
</dbReference>
<feature type="transmembrane region" description="Helical" evidence="1">
    <location>
        <begin position="92"/>
        <end position="110"/>
    </location>
</feature>
<feature type="transmembrane region" description="Helical" evidence="1">
    <location>
        <begin position="6"/>
        <end position="29"/>
    </location>
</feature>
<organism evidence="2 3">
    <name type="scientific">Clavelina lepadiformis</name>
    <name type="common">Light-bulb sea squirt</name>
    <name type="synonym">Ascidia lepadiformis</name>
    <dbReference type="NCBI Taxonomy" id="159417"/>
    <lineage>
        <taxon>Eukaryota</taxon>
        <taxon>Metazoa</taxon>
        <taxon>Chordata</taxon>
        <taxon>Tunicata</taxon>
        <taxon>Ascidiacea</taxon>
        <taxon>Aplousobranchia</taxon>
        <taxon>Clavelinidae</taxon>
        <taxon>Clavelina</taxon>
    </lineage>
</organism>
<feature type="transmembrane region" description="Helical" evidence="1">
    <location>
        <begin position="176"/>
        <end position="194"/>
    </location>
</feature>
<keyword evidence="1" id="KW-0472">Membrane</keyword>
<keyword evidence="1" id="KW-0812">Transmembrane</keyword>
<accession>A0ABP0G7Z4</accession>
<dbReference type="Proteomes" id="UP001642483">
    <property type="component" value="Unassembled WGS sequence"/>
</dbReference>
<gene>
    <name evidence="2" type="ORF">CVLEPA_LOCUS18991</name>
</gene>
<comment type="caution">
    <text evidence="2">The sequence shown here is derived from an EMBL/GenBank/DDBJ whole genome shotgun (WGS) entry which is preliminary data.</text>
</comment>
<evidence type="ECO:0000313" key="2">
    <source>
        <dbReference type="EMBL" id="CAK8686956.1"/>
    </source>
</evidence>
<proteinExistence type="predicted"/>
<feature type="transmembrane region" description="Helical" evidence="1">
    <location>
        <begin position="214"/>
        <end position="236"/>
    </location>
</feature>
<feature type="transmembrane region" description="Helical" evidence="1">
    <location>
        <begin position="50"/>
        <end position="72"/>
    </location>
</feature>
<name>A0ABP0G7Z4_CLALP</name>
<reference evidence="2 3" key="1">
    <citation type="submission" date="2024-02" db="EMBL/GenBank/DDBJ databases">
        <authorList>
            <person name="Daric V."/>
            <person name="Darras S."/>
        </authorList>
    </citation>
    <scope>NUCLEOTIDE SEQUENCE [LARGE SCALE GENOMIC DNA]</scope>
</reference>
<keyword evidence="3" id="KW-1185">Reference proteome</keyword>
<evidence type="ECO:0000256" key="1">
    <source>
        <dbReference type="SAM" id="Phobius"/>
    </source>
</evidence>
<protein>
    <submittedName>
        <fullName evidence="2">Uncharacterized protein</fullName>
    </submittedName>
</protein>
<keyword evidence="1" id="KW-1133">Transmembrane helix</keyword>